<dbReference type="InterPro" id="IPR006806">
    <property type="entry name" value="NDUFA5"/>
</dbReference>
<comment type="subcellular location">
    <subcellularLocation>
        <location evidence="2">Mitochondrion inner membrane</location>
        <topology evidence="2">Peripheral membrane protein</topology>
        <orientation evidence="2">Matrix side</orientation>
    </subcellularLocation>
</comment>
<dbReference type="Proteomes" id="UP000038045">
    <property type="component" value="Unplaced"/>
</dbReference>
<reference evidence="12" key="1">
    <citation type="submission" date="2017-02" db="UniProtKB">
        <authorList>
            <consortium name="WormBaseParasite"/>
        </authorList>
    </citation>
    <scope>IDENTIFICATION</scope>
</reference>
<evidence type="ECO:0000256" key="4">
    <source>
        <dbReference type="ARBA" id="ARBA00011533"/>
    </source>
</evidence>
<dbReference type="WBParaSite" id="PTRK_0001332800.1">
    <property type="protein sequence ID" value="PTRK_0001332800.1"/>
    <property type="gene ID" value="PTRK_0001332800"/>
</dbReference>
<dbReference type="GO" id="GO:0022904">
    <property type="term" value="P:respiratory electron transport chain"/>
    <property type="evidence" value="ECO:0007669"/>
    <property type="project" value="InterPro"/>
</dbReference>
<evidence type="ECO:0000256" key="3">
    <source>
        <dbReference type="ARBA" id="ARBA00010261"/>
    </source>
</evidence>
<evidence type="ECO:0000313" key="11">
    <source>
        <dbReference type="Proteomes" id="UP000038045"/>
    </source>
</evidence>
<evidence type="ECO:0000313" key="12">
    <source>
        <dbReference type="WBParaSite" id="PTRK_0001332800.1"/>
    </source>
</evidence>
<evidence type="ECO:0000256" key="6">
    <source>
        <dbReference type="ARBA" id="ARBA00022660"/>
    </source>
</evidence>
<keyword evidence="8" id="KW-0249">Electron transport</keyword>
<dbReference type="PANTHER" id="PTHR12653:SF0">
    <property type="entry name" value="NADH DEHYDROGENASE [UBIQUINONE] 1 ALPHA SUBCOMPLEX SUBUNIT 5"/>
    <property type="match status" value="1"/>
</dbReference>
<evidence type="ECO:0000256" key="1">
    <source>
        <dbReference type="ARBA" id="ARBA00003195"/>
    </source>
</evidence>
<evidence type="ECO:0000256" key="10">
    <source>
        <dbReference type="ARBA" id="ARBA00023136"/>
    </source>
</evidence>
<keyword evidence="5" id="KW-0813">Transport</keyword>
<dbReference type="AlphaFoldDB" id="A0A0N4ZXB4"/>
<comment type="subunit">
    <text evidence="4">Complex I is composed of 45 different subunits.</text>
</comment>
<sequence length="155" mass="18141">MNTLNKVIQISRSYGALVQQRSMYQNPYLIRYKNKSKVSPNHYKQSTGLTGLFVVEYPHRSLKIVYDRILRTLEKIPVTSVYRTSTEQIVKNRLALVQEEPDIEKLEKKIGMGQIEEVLEQAEYELQAARAILESKAWEPLPEKPVPEQWRWPVV</sequence>
<evidence type="ECO:0000256" key="7">
    <source>
        <dbReference type="ARBA" id="ARBA00022792"/>
    </source>
</evidence>
<dbReference type="PANTHER" id="PTHR12653">
    <property type="entry name" value="NADH-UBIQUINONE OXIDOREDUCTASE 13 KD-B SUBUNIT"/>
    <property type="match status" value="1"/>
</dbReference>
<accession>A0A0N4ZXB4</accession>
<evidence type="ECO:0000256" key="2">
    <source>
        <dbReference type="ARBA" id="ARBA00004443"/>
    </source>
</evidence>
<keyword evidence="9" id="KW-0496">Mitochondrion</keyword>
<protein>
    <submittedName>
        <fullName evidence="12">NADH dehydrogenase [ubiquinone] 1 alpha subcomplex subunit 5</fullName>
    </submittedName>
</protein>
<comment type="function">
    <text evidence="1">Accessory subunit of the mitochondrial membrane respiratory chain NADH dehydrogenase (Complex I), that is believed not to be involved in catalysis. Complex I functions in the transfer of electrons from NADH to the respiratory chain. The immediate electron acceptor for the enzyme is believed to be ubiquinone.</text>
</comment>
<dbReference type="STRING" id="131310.A0A0N4ZXB4"/>
<dbReference type="Pfam" id="PF04716">
    <property type="entry name" value="ETC_C1_NDUFA5"/>
    <property type="match status" value="1"/>
</dbReference>
<evidence type="ECO:0000256" key="9">
    <source>
        <dbReference type="ARBA" id="ARBA00023128"/>
    </source>
</evidence>
<evidence type="ECO:0000256" key="8">
    <source>
        <dbReference type="ARBA" id="ARBA00022982"/>
    </source>
</evidence>
<dbReference type="GO" id="GO:0005743">
    <property type="term" value="C:mitochondrial inner membrane"/>
    <property type="evidence" value="ECO:0007669"/>
    <property type="project" value="UniProtKB-SubCell"/>
</dbReference>
<name>A0A0N4ZXB4_PARTI</name>
<keyword evidence="11" id="KW-1185">Reference proteome</keyword>
<keyword evidence="10" id="KW-0472">Membrane</keyword>
<proteinExistence type="inferred from homology"/>
<organism evidence="11 12">
    <name type="scientific">Parastrongyloides trichosuri</name>
    <name type="common">Possum-specific nematode worm</name>
    <dbReference type="NCBI Taxonomy" id="131310"/>
    <lineage>
        <taxon>Eukaryota</taxon>
        <taxon>Metazoa</taxon>
        <taxon>Ecdysozoa</taxon>
        <taxon>Nematoda</taxon>
        <taxon>Chromadorea</taxon>
        <taxon>Rhabditida</taxon>
        <taxon>Tylenchina</taxon>
        <taxon>Panagrolaimomorpha</taxon>
        <taxon>Strongyloidoidea</taxon>
        <taxon>Strongyloididae</taxon>
        <taxon>Parastrongyloides</taxon>
    </lineage>
</organism>
<comment type="similarity">
    <text evidence="3">Belongs to the complex I NDUFA5 subunit family.</text>
</comment>
<keyword evidence="7" id="KW-0999">Mitochondrion inner membrane</keyword>
<evidence type="ECO:0000256" key="5">
    <source>
        <dbReference type="ARBA" id="ARBA00022448"/>
    </source>
</evidence>
<keyword evidence="6" id="KW-0679">Respiratory chain</keyword>